<dbReference type="Proteomes" id="UP000695023">
    <property type="component" value="Unplaced"/>
</dbReference>
<dbReference type="SUPFAM" id="SSF63712">
    <property type="entry name" value="Nicotinic receptor ligand binding domain-like"/>
    <property type="match status" value="1"/>
</dbReference>
<proteinExistence type="predicted"/>
<dbReference type="GO" id="GO:0004888">
    <property type="term" value="F:transmembrane signaling receptor activity"/>
    <property type="evidence" value="ECO:0007669"/>
    <property type="project" value="InterPro"/>
</dbReference>
<evidence type="ECO:0000259" key="1">
    <source>
        <dbReference type="Pfam" id="PF02931"/>
    </source>
</evidence>
<dbReference type="PANTHER" id="PTHR18945">
    <property type="entry name" value="NEUROTRANSMITTER GATED ION CHANNEL"/>
    <property type="match status" value="1"/>
</dbReference>
<dbReference type="InterPro" id="IPR036734">
    <property type="entry name" value="Neur_chan_lig-bd_sf"/>
</dbReference>
<evidence type="ECO:0000313" key="2">
    <source>
        <dbReference type="Proteomes" id="UP000695023"/>
    </source>
</evidence>
<gene>
    <name evidence="3" type="primary">LOC102212174</name>
</gene>
<organism evidence="2 3">
    <name type="scientific">Pundamilia nyererei</name>
    <dbReference type="NCBI Taxonomy" id="303518"/>
    <lineage>
        <taxon>Eukaryota</taxon>
        <taxon>Metazoa</taxon>
        <taxon>Chordata</taxon>
        <taxon>Craniata</taxon>
        <taxon>Vertebrata</taxon>
        <taxon>Euteleostomi</taxon>
        <taxon>Actinopterygii</taxon>
        <taxon>Neopterygii</taxon>
        <taxon>Teleostei</taxon>
        <taxon>Neoteleostei</taxon>
        <taxon>Acanthomorphata</taxon>
        <taxon>Ovalentaria</taxon>
        <taxon>Cichlomorphae</taxon>
        <taxon>Cichliformes</taxon>
        <taxon>Cichlidae</taxon>
        <taxon>African cichlids</taxon>
        <taxon>Pseudocrenilabrinae</taxon>
        <taxon>Haplochromini</taxon>
        <taxon>Pundamilia</taxon>
    </lineage>
</organism>
<feature type="domain" description="Neurotransmitter-gated ion-channel ligand-binding" evidence="1">
    <location>
        <begin position="5"/>
        <end position="135"/>
    </location>
</feature>
<keyword evidence="2" id="KW-1185">Reference proteome</keyword>
<dbReference type="Pfam" id="PF02931">
    <property type="entry name" value="Neur_chan_LBD"/>
    <property type="match status" value="1"/>
</dbReference>
<sequence>MENYVKPQNDSCTHEVRVPKLEYQTLEVNTKQLRLLILLQASIEWEDPELAWDTSVYKFDEVILPVDKIWTPELLVTNAMTSTLKHGSANVLVYSNGTVKDDLIINAEVNCEVNLFNYPFAYDVCPVAVQAWDTDSKLSNSLIYYICDHF</sequence>
<dbReference type="AlphaFoldDB" id="A0A9Y3VU05"/>
<dbReference type="InterPro" id="IPR006201">
    <property type="entry name" value="Neur_channel"/>
</dbReference>
<dbReference type="RefSeq" id="XP_005744438.1">
    <property type="nucleotide sequence ID" value="XM_005744381.1"/>
</dbReference>
<accession>A0A9Y3VU05</accession>
<reference evidence="3" key="1">
    <citation type="submission" date="2025-08" db="UniProtKB">
        <authorList>
            <consortium name="RefSeq"/>
        </authorList>
    </citation>
    <scope>IDENTIFICATION</scope>
</reference>
<dbReference type="Gene3D" id="2.70.170.10">
    <property type="entry name" value="Neurotransmitter-gated ion-channel ligand-binding domain"/>
    <property type="match status" value="1"/>
</dbReference>
<evidence type="ECO:0000313" key="3">
    <source>
        <dbReference type="RefSeq" id="XP_005744438.1"/>
    </source>
</evidence>
<dbReference type="GO" id="GO:0005230">
    <property type="term" value="F:extracellular ligand-gated monoatomic ion channel activity"/>
    <property type="evidence" value="ECO:0007669"/>
    <property type="project" value="InterPro"/>
</dbReference>
<dbReference type="InterPro" id="IPR006202">
    <property type="entry name" value="Neur_chan_lig-bd"/>
</dbReference>
<dbReference type="GeneID" id="102212174"/>
<dbReference type="GO" id="GO:0016020">
    <property type="term" value="C:membrane"/>
    <property type="evidence" value="ECO:0007669"/>
    <property type="project" value="InterPro"/>
</dbReference>
<name>A0A9Y3VU05_9CICH</name>
<protein>
    <submittedName>
        <fullName evidence="3">Zinc-activated ligand-gated ion channel-like</fullName>
    </submittedName>
</protein>